<gene>
    <name evidence="5" type="ORF">PVAND_013278</name>
</gene>
<evidence type="ECO:0000313" key="5">
    <source>
        <dbReference type="EMBL" id="KAG5684025.1"/>
    </source>
</evidence>
<dbReference type="PIRSF" id="PIRSF000705">
    <property type="entry name" value="DNK"/>
    <property type="match status" value="1"/>
</dbReference>
<dbReference type="InterPro" id="IPR027417">
    <property type="entry name" value="P-loop_NTPase"/>
</dbReference>
<keyword evidence="6" id="KW-1185">Reference proteome</keyword>
<feature type="binding site" evidence="3">
    <location>
        <begin position="13"/>
        <end position="21"/>
    </location>
    <ligand>
        <name>ATP</name>
        <dbReference type="ChEBI" id="CHEBI:30616"/>
    </ligand>
</feature>
<proteinExistence type="inferred from homology"/>
<dbReference type="FunFam" id="3.40.50.300:FF:001571">
    <property type="entry name" value="Deoxynucleoside kinase"/>
    <property type="match status" value="1"/>
</dbReference>
<keyword evidence="3" id="KW-0067">ATP-binding</keyword>
<dbReference type="GO" id="GO:0005524">
    <property type="term" value="F:ATP binding"/>
    <property type="evidence" value="ECO:0007669"/>
    <property type="project" value="UniProtKB-KW"/>
</dbReference>
<dbReference type="PANTHER" id="PTHR10513">
    <property type="entry name" value="DEOXYNUCLEOSIDE KINASE"/>
    <property type="match status" value="1"/>
</dbReference>
<dbReference type="CDD" id="cd01673">
    <property type="entry name" value="dNK"/>
    <property type="match status" value="1"/>
</dbReference>
<protein>
    <recommendedName>
        <fullName evidence="4">Deoxynucleoside kinase domain-containing protein</fullName>
    </recommendedName>
</protein>
<reference evidence="5" key="1">
    <citation type="submission" date="2021-03" db="EMBL/GenBank/DDBJ databases">
        <title>Chromosome level genome of the anhydrobiotic midge Polypedilum vanderplanki.</title>
        <authorList>
            <person name="Yoshida Y."/>
            <person name="Kikawada T."/>
            <person name="Gusev O."/>
        </authorList>
    </citation>
    <scope>NUCLEOTIDE SEQUENCE</scope>
    <source>
        <strain evidence="5">NIAS01</strain>
        <tissue evidence="5">Whole body or cell culture</tissue>
    </source>
</reference>
<evidence type="ECO:0000256" key="2">
    <source>
        <dbReference type="PIRSR" id="PIRSR000705-1"/>
    </source>
</evidence>
<evidence type="ECO:0000313" key="6">
    <source>
        <dbReference type="Proteomes" id="UP001107558"/>
    </source>
</evidence>
<dbReference type="Gene3D" id="3.40.50.300">
    <property type="entry name" value="P-loop containing nucleotide triphosphate hydrolases"/>
    <property type="match status" value="1"/>
</dbReference>
<sequence length="216" mass="25790">MSKETPFTVFIEGNIGSGKTTFLKHFSKFENVSLVFEPVGLWQNLNGYNLLELQYEDPEKWHMSLQSYVMLTVLRNHLENKTDKPIKIMERSLYCGQFCYVEQMFANKTLEPAKYYVLQEWYNFIHERHKSQCDLIIYLRTNPENALKRIRKRGRTEESGITIEYLRELHNHHENRLIHGKFYRPAPVLVIDADSDKENILKEYEKAEKIILRDKN</sequence>
<dbReference type="AlphaFoldDB" id="A0A9J6CP71"/>
<organism evidence="5 6">
    <name type="scientific">Polypedilum vanderplanki</name>
    <name type="common">Sleeping chironomid midge</name>
    <dbReference type="NCBI Taxonomy" id="319348"/>
    <lineage>
        <taxon>Eukaryota</taxon>
        <taxon>Metazoa</taxon>
        <taxon>Ecdysozoa</taxon>
        <taxon>Arthropoda</taxon>
        <taxon>Hexapoda</taxon>
        <taxon>Insecta</taxon>
        <taxon>Pterygota</taxon>
        <taxon>Neoptera</taxon>
        <taxon>Endopterygota</taxon>
        <taxon>Diptera</taxon>
        <taxon>Nematocera</taxon>
        <taxon>Chironomoidea</taxon>
        <taxon>Chironomidae</taxon>
        <taxon>Chironominae</taxon>
        <taxon>Polypedilum</taxon>
        <taxon>Polypedilum</taxon>
    </lineage>
</organism>
<dbReference type="EMBL" id="JADBJN010000001">
    <property type="protein sequence ID" value="KAG5684025.1"/>
    <property type="molecule type" value="Genomic_DNA"/>
</dbReference>
<dbReference type="SUPFAM" id="SSF52540">
    <property type="entry name" value="P-loop containing nucleoside triphosphate hydrolases"/>
    <property type="match status" value="1"/>
</dbReference>
<dbReference type="Proteomes" id="UP001107558">
    <property type="component" value="Chromosome 1"/>
</dbReference>
<evidence type="ECO:0000256" key="3">
    <source>
        <dbReference type="PIRSR" id="PIRSR000705-3"/>
    </source>
</evidence>
<accession>A0A9J6CP71</accession>
<dbReference type="OrthoDB" id="567086at2759"/>
<dbReference type="GO" id="GO:0005739">
    <property type="term" value="C:mitochondrion"/>
    <property type="evidence" value="ECO:0007669"/>
    <property type="project" value="TreeGrafter"/>
</dbReference>
<dbReference type="PANTHER" id="PTHR10513:SF24">
    <property type="entry name" value="THYMIDINE KINASE 2, MITOCHONDRIAL"/>
    <property type="match status" value="1"/>
</dbReference>
<evidence type="ECO:0000259" key="4">
    <source>
        <dbReference type="Pfam" id="PF01712"/>
    </source>
</evidence>
<dbReference type="InterPro" id="IPR050566">
    <property type="entry name" value="Deoxyribonucleoside_kinase"/>
</dbReference>
<feature type="active site" description="Proton acceptor" evidence="2">
    <location>
        <position position="90"/>
    </location>
</feature>
<keyword evidence="3" id="KW-0547">Nucleotide-binding</keyword>
<dbReference type="InterPro" id="IPR031314">
    <property type="entry name" value="DNK_dom"/>
</dbReference>
<comment type="similarity">
    <text evidence="1">Belongs to the DCK/DGK family.</text>
</comment>
<dbReference type="InterPro" id="IPR002624">
    <property type="entry name" value="DCK/DGK"/>
</dbReference>
<comment type="caution">
    <text evidence="5">The sequence shown here is derived from an EMBL/GenBank/DDBJ whole genome shotgun (WGS) entry which is preliminary data.</text>
</comment>
<name>A0A9J6CP71_POLVA</name>
<dbReference type="Pfam" id="PF01712">
    <property type="entry name" value="dNK"/>
    <property type="match status" value="1"/>
</dbReference>
<dbReference type="GO" id="GO:0019136">
    <property type="term" value="F:deoxynucleoside kinase activity"/>
    <property type="evidence" value="ECO:0007669"/>
    <property type="project" value="InterPro"/>
</dbReference>
<feature type="domain" description="Deoxynucleoside kinase" evidence="4">
    <location>
        <begin position="10"/>
        <end position="210"/>
    </location>
</feature>
<evidence type="ECO:0000256" key="1">
    <source>
        <dbReference type="ARBA" id="ARBA00007420"/>
    </source>
</evidence>
<feature type="binding site" evidence="3">
    <location>
        <begin position="149"/>
        <end position="153"/>
    </location>
    <ligand>
        <name>ATP</name>
        <dbReference type="ChEBI" id="CHEBI:30616"/>
    </ligand>
</feature>